<dbReference type="EMBL" id="CP019937">
    <property type="protein sequence ID" value="ARO15132.1"/>
    <property type="molecule type" value="Genomic_DNA"/>
</dbReference>
<organism evidence="1 2">
    <name type="scientific">Ketogulonicigenium robustum</name>
    <dbReference type="NCBI Taxonomy" id="92947"/>
    <lineage>
        <taxon>Bacteria</taxon>
        <taxon>Pseudomonadati</taxon>
        <taxon>Pseudomonadota</taxon>
        <taxon>Alphaproteobacteria</taxon>
        <taxon>Rhodobacterales</taxon>
        <taxon>Roseobacteraceae</taxon>
        <taxon>Ketogulonicigenium</taxon>
    </lineage>
</organism>
<evidence type="ECO:0000313" key="2">
    <source>
        <dbReference type="Proteomes" id="UP000242447"/>
    </source>
</evidence>
<dbReference type="Proteomes" id="UP000242447">
    <property type="component" value="Chromosome"/>
</dbReference>
<gene>
    <name evidence="1" type="ORF">BVG79_01788</name>
</gene>
<name>A0A1W6P0U6_9RHOB</name>
<reference evidence="1 2" key="1">
    <citation type="submission" date="2017-02" db="EMBL/GenBank/DDBJ databases">
        <title>Ketogulonicigenium robustum SPU B003 Genome sequencing and assembly.</title>
        <authorList>
            <person name="Li Y."/>
            <person name="Liu L."/>
            <person name="Wang C."/>
            <person name="Zhang M."/>
            <person name="Zhang T."/>
            <person name="Zhang Y."/>
        </authorList>
    </citation>
    <scope>NUCLEOTIDE SEQUENCE [LARGE SCALE GENOMIC DNA]</scope>
    <source>
        <strain evidence="1 2">SPU_B003</strain>
    </source>
</reference>
<keyword evidence="2" id="KW-1185">Reference proteome</keyword>
<sequence length="44" mass="5039">MAGFFCFWAVACPQATPRTKKPPNGRLFRAYQPQRLEAVLVKSR</sequence>
<protein>
    <submittedName>
        <fullName evidence="1">Uncharacterized protein</fullName>
    </submittedName>
</protein>
<dbReference type="KEGG" id="kro:BVG79_01788"/>
<accession>A0A1W6P0U6</accession>
<dbReference type="AlphaFoldDB" id="A0A1W6P0U6"/>
<proteinExistence type="predicted"/>
<evidence type="ECO:0000313" key="1">
    <source>
        <dbReference type="EMBL" id="ARO15132.1"/>
    </source>
</evidence>